<comment type="caution">
    <text evidence="3">The sequence shown here is derived from an EMBL/GenBank/DDBJ whole genome shotgun (WGS) entry which is preliminary data.</text>
</comment>
<keyword evidence="2" id="KW-0732">Signal</keyword>
<accession>A0A2K1QML1</accession>
<evidence type="ECO:0000256" key="2">
    <source>
        <dbReference type="SAM" id="SignalP"/>
    </source>
</evidence>
<sequence length="47" mass="5183">MPGLFSLSDFLLLLPLAQGRSGLLWEPSRPRSRDGADWAGEENGRRG</sequence>
<evidence type="ECO:0000313" key="4">
    <source>
        <dbReference type="Proteomes" id="UP000243797"/>
    </source>
</evidence>
<reference evidence="3 4" key="1">
    <citation type="submission" date="2017-06" db="EMBL/GenBank/DDBJ databases">
        <title>Draft genome sequence of a variant of Elsinoe murrayae.</title>
        <authorList>
            <person name="Cheng Q."/>
        </authorList>
    </citation>
    <scope>NUCLEOTIDE SEQUENCE [LARGE SCALE GENOMIC DNA]</scope>
    <source>
        <strain evidence="3 4">CQ-2017a</strain>
    </source>
</reference>
<dbReference type="EMBL" id="NKHZ01000057">
    <property type="protein sequence ID" value="PNS16385.1"/>
    <property type="molecule type" value="Genomic_DNA"/>
</dbReference>
<evidence type="ECO:0000256" key="1">
    <source>
        <dbReference type="SAM" id="MobiDB-lite"/>
    </source>
</evidence>
<proteinExistence type="predicted"/>
<evidence type="ECO:0000313" key="3">
    <source>
        <dbReference type="EMBL" id="PNS16385.1"/>
    </source>
</evidence>
<organism evidence="3 4">
    <name type="scientific">Sphaceloma murrayae</name>
    <dbReference type="NCBI Taxonomy" id="2082308"/>
    <lineage>
        <taxon>Eukaryota</taxon>
        <taxon>Fungi</taxon>
        <taxon>Dikarya</taxon>
        <taxon>Ascomycota</taxon>
        <taxon>Pezizomycotina</taxon>
        <taxon>Dothideomycetes</taxon>
        <taxon>Dothideomycetidae</taxon>
        <taxon>Myriangiales</taxon>
        <taxon>Elsinoaceae</taxon>
        <taxon>Sphaceloma</taxon>
    </lineage>
</organism>
<feature type="compositionally biased region" description="Basic and acidic residues" evidence="1">
    <location>
        <begin position="28"/>
        <end position="47"/>
    </location>
</feature>
<gene>
    <name evidence="3" type="ORF">CAC42_119</name>
</gene>
<feature type="signal peptide" evidence="2">
    <location>
        <begin position="1"/>
        <end position="19"/>
    </location>
</feature>
<feature type="region of interest" description="Disordered" evidence="1">
    <location>
        <begin position="23"/>
        <end position="47"/>
    </location>
</feature>
<protein>
    <submittedName>
        <fullName evidence="3">Uncharacterized protein</fullName>
    </submittedName>
</protein>
<name>A0A2K1QML1_9PEZI</name>
<keyword evidence="4" id="KW-1185">Reference proteome</keyword>
<feature type="chain" id="PRO_5014358019" evidence="2">
    <location>
        <begin position="20"/>
        <end position="47"/>
    </location>
</feature>
<dbReference type="AlphaFoldDB" id="A0A2K1QML1"/>
<dbReference type="Proteomes" id="UP000243797">
    <property type="component" value="Unassembled WGS sequence"/>
</dbReference>
<dbReference type="InParanoid" id="A0A2K1QML1"/>